<organism evidence="1 2">
    <name type="scientific">Aduncisulcus paluster</name>
    <dbReference type="NCBI Taxonomy" id="2918883"/>
    <lineage>
        <taxon>Eukaryota</taxon>
        <taxon>Metamonada</taxon>
        <taxon>Carpediemonas-like organisms</taxon>
        <taxon>Aduncisulcus</taxon>
    </lineage>
</organism>
<gene>
    <name evidence="1" type="ORF">ADUPG1_004587</name>
</gene>
<feature type="non-terminal residue" evidence="1">
    <location>
        <position position="1"/>
    </location>
</feature>
<reference evidence="1" key="1">
    <citation type="submission" date="2022-03" db="EMBL/GenBank/DDBJ databases">
        <title>Draft genome sequence of Aduncisulcus paluster, a free-living microaerophilic Fornicata.</title>
        <authorList>
            <person name="Yuyama I."/>
            <person name="Kume K."/>
            <person name="Tamura T."/>
            <person name="Inagaki Y."/>
            <person name="Hashimoto T."/>
        </authorList>
    </citation>
    <scope>NUCLEOTIDE SEQUENCE</scope>
    <source>
        <strain evidence="1">NY0171</strain>
    </source>
</reference>
<name>A0ABQ5K2F4_9EUKA</name>
<proteinExistence type="predicted"/>
<evidence type="ECO:0000313" key="1">
    <source>
        <dbReference type="EMBL" id="GKT24355.1"/>
    </source>
</evidence>
<keyword evidence="2" id="KW-1185">Reference proteome</keyword>
<accession>A0ABQ5K2F4</accession>
<comment type="caution">
    <text evidence="1">The sequence shown here is derived from an EMBL/GenBank/DDBJ whole genome shotgun (WGS) entry which is preliminary data.</text>
</comment>
<dbReference type="Proteomes" id="UP001057375">
    <property type="component" value="Unassembled WGS sequence"/>
</dbReference>
<sequence>FDKRAPLNSSTYGTIPFADTDIGQCSARLPAIQVPEIAIDLILATTTTGE</sequence>
<evidence type="ECO:0000313" key="2">
    <source>
        <dbReference type="Proteomes" id="UP001057375"/>
    </source>
</evidence>
<protein>
    <submittedName>
        <fullName evidence="1">Uncharacterized protein</fullName>
    </submittedName>
</protein>
<dbReference type="EMBL" id="BQXS01006990">
    <property type="protein sequence ID" value="GKT24355.1"/>
    <property type="molecule type" value="Genomic_DNA"/>
</dbReference>